<dbReference type="VEuPathDB" id="FungiDB:SDRG_09043"/>
<feature type="region of interest" description="Disordered" evidence="3">
    <location>
        <begin position="189"/>
        <end position="217"/>
    </location>
</feature>
<dbReference type="Pfam" id="PF00439">
    <property type="entry name" value="Bromodomain"/>
    <property type="match status" value="1"/>
</dbReference>
<dbReference type="InterPro" id="IPR050935">
    <property type="entry name" value="Bromo_chromatin_reader"/>
</dbReference>
<dbReference type="GO" id="GO:0000785">
    <property type="term" value="C:chromatin"/>
    <property type="evidence" value="ECO:0007669"/>
    <property type="project" value="TreeGrafter"/>
</dbReference>
<evidence type="ECO:0000313" key="6">
    <source>
        <dbReference type="EMBL" id="EQC33536.1"/>
    </source>
</evidence>
<name>T0QFQ0_SAPDV</name>
<organism evidence="6 7">
    <name type="scientific">Saprolegnia diclina (strain VS20)</name>
    <dbReference type="NCBI Taxonomy" id="1156394"/>
    <lineage>
        <taxon>Eukaryota</taxon>
        <taxon>Sar</taxon>
        <taxon>Stramenopiles</taxon>
        <taxon>Oomycota</taxon>
        <taxon>Saprolegniomycetes</taxon>
        <taxon>Saprolegniales</taxon>
        <taxon>Saprolegniaceae</taxon>
        <taxon>Saprolegnia</taxon>
    </lineage>
</organism>
<evidence type="ECO:0000256" key="3">
    <source>
        <dbReference type="SAM" id="MobiDB-lite"/>
    </source>
</evidence>
<dbReference type="InParanoid" id="T0QFQ0"/>
<sequence>MDGETKKLCSDVLDEFFKMEASEPFRERVNWEEWGLYDYLQVVKTPMDMGAVRIKLNKGEYKKPEEFAKDMRLIWDNCKLYNQDGSELYAVAHSLAKQFDDKMKHLKLDDGPPSKSSSSDPSLEDRIVFSQDIYKISSKDLGTIVEMLEERCPKALDKQTSDELDVNIDAIDAKTFKEIEVFVKECIPGGSAPRTLKKGKRKSKEKDEKTPSKRQKE</sequence>
<dbReference type="PANTHER" id="PTHR22880">
    <property type="entry name" value="FALZ-RELATED BROMODOMAIN-CONTAINING PROTEINS"/>
    <property type="match status" value="1"/>
</dbReference>
<protein>
    <recommendedName>
        <fullName evidence="8">Bromo domain-containing protein</fullName>
    </recommendedName>
</protein>
<dbReference type="PROSITE" id="PS51525">
    <property type="entry name" value="NET"/>
    <property type="match status" value="1"/>
</dbReference>
<dbReference type="AlphaFoldDB" id="T0QFQ0"/>
<evidence type="ECO:0000259" key="5">
    <source>
        <dbReference type="PROSITE" id="PS51525"/>
    </source>
</evidence>
<dbReference type="RefSeq" id="XP_008613176.1">
    <property type="nucleotide sequence ID" value="XM_008614954.1"/>
</dbReference>
<gene>
    <name evidence="6" type="ORF">SDRG_09043</name>
</gene>
<evidence type="ECO:0000256" key="1">
    <source>
        <dbReference type="ARBA" id="ARBA00023117"/>
    </source>
</evidence>
<proteinExistence type="predicted"/>
<dbReference type="GeneID" id="19949770"/>
<dbReference type="eggNOG" id="KOG1474">
    <property type="taxonomic scope" value="Eukaryota"/>
</dbReference>
<evidence type="ECO:0008006" key="8">
    <source>
        <dbReference type="Google" id="ProtNLM"/>
    </source>
</evidence>
<dbReference type="InterPro" id="IPR036427">
    <property type="entry name" value="Bromodomain-like_sf"/>
</dbReference>
<keyword evidence="7" id="KW-1185">Reference proteome</keyword>
<dbReference type="GO" id="GO:0006338">
    <property type="term" value="P:chromatin remodeling"/>
    <property type="evidence" value="ECO:0007669"/>
    <property type="project" value="TreeGrafter"/>
</dbReference>
<dbReference type="SUPFAM" id="SSF47370">
    <property type="entry name" value="Bromodomain"/>
    <property type="match status" value="1"/>
</dbReference>
<accession>T0QFQ0</accession>
<dbReference type="PROSITE" id="PS00633">
    <property type="entry name" value="BROMODOMAIN_1"/>
    <property type="match status" value="1"/>
</dbReference>
<dbReference type="GO" id="GO:0006355">
    <property type="term" value="P:regulation of DNA-templated transcription"/>
    <property type="evidence" value="ECO:0007669"/>
    <property type="project" value="TreeGrafter"/>
</dbReference>
<dbReference type="InterPro" id="IPR038336">
    <property type="entry name" value="NET_sf"/>
</dbReference>
<feature type="domain" description="Bromo" evidence="4">
    <location>
        <begin position="17"/>
        <end position="89"/>
    </location>
</feature>
<feature type="domain" description="NET" evidence="5">
    <location>
        <begin position="111"/>
        <end position="194"/>
    </location>
</feature>
<evidence type="ECO:0000259" key="4">
    <source>
        <dbReference type="PROSITE" id="PS50014"/>
    </source>
</evidence>
<dbReference type="InterPro" id="IPR001487">
    <property type="entry name" value="Bromodomain"/>
</dbReference>
<dbReference type="PRINTS" id="PR00503">
    <property type="entry name" value="BROMODOMAIN"/>
</dbReference>
<evidence type="ECO:0000256" key="2">
    <source>
        <dbReference type="PROSITE-ProRule" id="PRU00035"/>
    </source>
</evidence>
<reference evidence="6 7" key="1">
    <citation type="submission" date="2012-04" db="EMBL/GenBank/DDBJ databases">
        <title>The Genome Sequence of Saprolegnia declina VS20.</title>
        <authorList>
            <consortium name="The Broad Institute Genome Sequencing Platform"/>
            <person name="Russ C."/>
            <person name="Nusbaum C."/>
            <person name="Tyler B."/>
            <person name="van West P."/>
            <person name="Dieguez-Uribeondo J."/>
            <person name="de Bruijn I."/>
            <person name="Tripathy S."/>
            <person name="Jiang R."/>
            <person name="Young S.K."/>
            <person name="Zeng Q."/>
            <person name="Gargeya S."/>
            <person name="Fitzgerald M."/>
            <person name="Haas B."/>
            <person name="Abouelleil A."/>
            <person name="Alvarado L."/>
            <person name="Arachchi H.M."/>
            <person name="Berlin A."/>
            <person name="Chapman S.B."/>
            <person name="Goldberg J."/>
            <person name="Griggs A."/>
            <person name="Gujja S."/>
            <person name="Hansen M."/>
            <person name="Howarth C."/>
            <person name="Imamovic A."/>
            <person name="Larimer J."/>
            <person name="McCowen C."/>
            <person name="Montmayeur A."/>
            <person name="Murphy C."/>
            <person name="Neiman D."/>
            <person name="Pearson M."/>
            <person name="Priest M."/>
            <person name="Roberts A."/>
            <person name="Saif S."/>
            <person name="Shea T."/>
            <person name="Sisk P."/>
            <person name="Sykes S."/>
            <person name="Wortman J."/>
            <person name="Nusbaum C."/>
            <person name="Birren B."/>
        </authorList>
    </citation>
    <scope>NUCLEOTIDE SEQUENCE [LARGE SCALE GENOMIC DNA]</scope>
    <source>
        <strain evidence="6 7">VS20</strain>
    </source>
</reference>
<dbReference type="OMA" id="ESCEPFR"/>
<dbReference type="PANTHER" id="PTHR22880:SF225">
    <property type="entry name" value="BROMODOMAIN-CONTAINING PROTEIN BET-1-RELATED"/>
    <property type="match status" value="1"/>
</dbReference>
<dbReference type="Gene3D" id="1.20.1270.220">
    <property type="match status" value="1"/>
</dbReference>
<dbReference type="InterPro" id="IPR027353">
    <property type="entry name" value="NET_dom"/>
</dbReference>
<evidence type="ECO:0000313" key="7">
    <source>
        <dbReference type="Proteomes" id="UP000030762"/>
    </source>
</evidence>
<dbReference type="SMART" id="SM00297">
    <property type="entry name" value="BROMO"/>
    <property type="match status" value="1"/>
</dbReference>
<dbReference type="InterPro" id="IPR018359">
    <property type="entry name" value="Bromodomain_CS"/>
</dbReference>
<dbReference type="Gene3D" id="1.20.920.10">
    <property type="entry name" value="Bromodomain-like"/>
    <property type="match status" value="1"/>
</dbReference>
<keyword evidence="1 2" id="KW-0103">Bromodomain</keyword>
<dbReference type="OrthoDB" id="21449at2759"/>
<dbReference type="Pfam" id="PF17035">
    <property type="entry name" value="BET"/>
    <property type="match status" value="1"/>
</dbReference>
<dbReference type="Proteomes" id="UP000030762">
    <property type="component" value="Unassembled WGS sequence"/>
</dbReference>
<dbReference type="EMBL" id="JH767159">
    <property type="protein sequence ID" value="EQC33536.1"/>
    <property type="molecule type" value="Genomic_DNA"/>
</dbReference>
<dbReference type="PROSITE" id="PS50014">
    <property type="entry name" value="BROMODOMAIN_2"/>
    <property type="match status" value="1"/>
</dbReference>
<dbReference type="STRING" id="1156394.T0QFQ0"/>
<dbReference type="GO" id="GO:0005634">
    <property type="term" value="C:nucleus"/>
    <property type="evidence" value="ECO:0007669"/>
    <property type="project" value="TreeGrafter"/>
</dbReference>